<name>A0ABQ9J1P7_9CUCU</name>
<keyword evidence="2" id="KW-1185">Reference proteome</keyword>
<accession>A0ABQ9J1P7</accession>
<sequence>MMNHALVFITDDDPDHSATLYTKYTKFFALGCRGPVGEKRDGNIRHYLERPVQTLPSYKNRNSAYRSRRSTSADTDIYVDKQSSIFRPCKSMMSVAATRSSNDLTE</sequence>
<proteinExistence type="predicted"/>
<organism evidence="1 2">
    <name type="scientific">Molorchus minor</name>
    <dbReference type="NCBI Taxonomy" id="1323400"/>
    <lineage>
        <taxon>Eukaryota</taxon>
        <taxon>Metazoa</taxon>
        <taxon>Ecdysozoa</taxon>
        <taxon>Arthropoda</taxon>
        <taxon>Hexapoda</taxon>
        <taxon>Insecta</taxon>
        <taxon>Pterygota</taxon>
        <taxon>Neoptera</taxon>
        <taxon>Endopterygota</taxon>
        <taxon>Coleoptera</taxon>
        <taxon>Polyphaga</taxon>
        <taxon>Cucujiformia</taxon>
        <taxon>Chrysomeloidea</taxon>
        <taxon>Cerambycidae</taxon>
        <taxon>Lamiinae</taxon>
        <taxon>Monochamini</taxon>
        <taxon>Molorchus</taxon>
    </lineage>
</organism>
<evidence type="ECO:0000313" key="2">
    <source>
        <dbReference type="Proteomes" id="UP001162164"/>
    </source>
</evidence>
<comment type="caution">
    <text evidence="1">The sequence shown here is derived from an EMBL/GenBank/DDBJ whole genome shotgun (WGS) entry which is preliminary data.</text>
</comment>
<reference evidence="1" key="1">
    <citation type="journal article" date="2023" name="Insect Mol. Biol.">
        <title>Genome sequencing provides insights into the evolution of gene families encoding plant cell wall-degrading enzymes in longhorned beetles.</title>
        <authorList>
            <person name="Shin N.R."/>
            <person name="Okamura Y."/>
            <person name="Kirsch R."/>
            <person name="Pauchet Y."/>
        </authorList>
    </citation>
    <scope>NUCLEOTIDE SEQUENCE</scope>
    <source>
        <strain evidence="1">MMC_N1</strain>
    </source>
</reference>
<protein>
    <submittedName>
        <fullName evidence="1">Uncharacterized protein</fullName>
    </submittedName>
</protein>
<dbReference type="EMBL" id="JAPWTJ010001504">
    <property type="protein sequence ID" value="KAJ8971280.1"/>
    <property type="molecule type" value="Genomic_DNA"/>
</dbReference>
<gene>
    <name evidence="1" type="ORF">NQ317_001182</name>
</gene>
<dbReference type="Proteomes" id="UP001162164">
    <property type="component" value="Unassembled WGS sequence"/>
</dbReference>
<evidence type="ECO:0000313" key="1">
    <source>
        <dbReference type="EMBL" id="KAJ8971280.1"/>
    </source>
</evidence>